<evidence type="ECO:0000313" key="1">
    <source>
        <dbReference type="EMBL" id="QHU00192.1"/>
    </source>
</evidence>
<organism evidence="1">
    <name type="scientific">viral metagenome</name>
    <dbReference type="NCBI Taxonomy" id="1070528"/>
    <lineage>
        <taxon>unclassified sequences</taxon>
        <taxon>metagenomes</taxon>
        <taxon>organismal metagenomes</taxon>
    </lineage>
</organism>
<protein>
    <submittedName>
        <fullName evidence="1">Uncharacterized protein</fullName>
    </submittedName>
</protein>
<dbReference type="EMBL" id="MN740324">
    <property type="protein sequence ID" value="QHU00192.1"/>
    <property type="molecule type" value="Genomic_DNA"/>
</dbReference>
<reference evidence="1" key="1">
    <citation type="journal article" date="2020" name="Nature">
        <title>Giant virus diversity and host interactions through global metagenomics.</title>
        <authorList>
            <person name="Schulz F."/>
            <person name="Roux S."/>
            <person name="Paez-Espino D."/>
            <person name="Jungbluth S."/>
            <person name="Walsh D.A."/>
            <person name="Denef V.J."/>
            <person name="McMahon K.D."/>
            <person name="Konstantinidis K.T."/>
            <person name="Eloe-Fadrosh E.A."/>
            <person name="Kyrpides N.C."/>
            <person name="Woyke T."/>
        </authorList>
    </citation>
    <scope>NUCLEOTIDE SEQUENCE</scope>
    <source>
        <strain evidence="1">GVMAG-M-3300025860-12</strain>
    </source>
</reference>
<dbReference type="AlphaFoldDB" id="A0A6C0J3J0"/>
<accession>A0A6C0J3J0</accession>
<name>A0A6C0J3J0_9ZZZZ</name>
<proteinExistence type="predicted"/>
<sequence>MELYIKFKLNNIENYNLDLKGLYFISTHHGYSIDKIIIKLMILQFVIRLK</sequence>